<feature type="domain" description="Aminotransferase class I/classII large" evidence="6">
    <location>
        <begin position="29"/>
        <end position="381"/>
    </location>
</feature>
<dbReference type="EMBL" id="SLWK01000003">
    <property type="protein sequence ID" value="TCO09128.1"/>
    <property type="molecule type" value="Genomic_DNA"/>
</dbReference>
<evidence type="ECO:0000256" key="3">
    <source>
        <dbReference type="ARBA" id="ARBA00022898"/>
    </source>
</evidence>
<dbReference type="SUPFAM" id="SSF53383">
    <property type="entry name" value="PLP-dependent transferases"/>
    <property type="match status" value="1"/>
</dbReference>
<dbReference type="GO" id="GO:0030170">
    <property type="term" value="F:pyridoxal phosphate binding"/>
    <property type="evidence" value="ECO:0007669"/>
    <property type="project" value="InterPro"/>
</dbReference>
<dbReference type="InterPro" id="IPR015421">
    <property type="entry name" value="PyrdxlP-dep_Trfase_major"/>
</dbReference>
<comment type="similarity">
    <text evidence="5">Belongs to the class-II pyridoxal-phosphate-dependent aminotransferase family. MalY/PatB cystathionine beta-lyase subfamily.</text>
</comment>
<dbReference type="GO" id="GO:0047804">
    <property type="term" value="F:cysteine-S-conjugate beta-lyase activity"/>
    <property type="evidence" value="ECO:0007669"/>
    <property type="project" value="UniProtKB-EC"/>
</dbReference>
<dbReference type="Gene3D" id="3.90.1150.10">
    <property type="entry name" value="Aspartate Aminotransferase, domain 1"/>
    <property type="match status" value="1"/>
</dbReference>
<dbReference type="Pfam" id="PF00155">
    <property type="entry name" value="Aminotran_1_2"/>
    <property type="match status" value="1"/>
</dbReference>
<dbReference type="Gene3D" id="3.40.640.10">
    <property type="entry name" value="Type I PLP-dependent aspartate aminotransferase-like (Major domain)"/>
    <property type="match status" value="1"/>
</dbReference>
<dbReference type="InterPro" id="IPR051798">
    <property type="entry name" value="Class-II_PLP-Dep_Aminotrans"/>
</dbReference>
<sequence length="394" mass="44989">MSQFDTIINREETRSIKLEYRERLFGNSEVIPLWVADMDFAAPPAVQEAIVNRTKHPIYGYTNRPKPFFEAIQNWLSRRFNWEVDQSWIEFSPGVVPNLGLAVQAFTNPGDGVIIQPPVYPPFFGVVKDFNREVVENPLIEQQEGYYVMDFDHLEEVASKPENKLLLLCHPHNPVGRVWTIEELTRMGEICKEHNVIIISDEIHCDLVLYGNTHVPLATISSELAEITLTCMAPSKTFNLAGYSTSYMIASNPELLKAARAQVMGYHLHMGNTFGALALEAAYNHSEPWLEELISYIEGNVDFVTDFLKSEMPEVKARKPEATYLLWMDFRSWKLKSTELKNFMVNEVGLGLNDGVTFGKEGRGFMRMNLASPRSVIEKAMKQMKSARDRMQKV</sequence>
<dbReference type="EC" id="4.4.1.13" evidence="2"/>
<keyword evidence="3" id="KW-0663">Pyridoxal phosphate</keyword>
<name>A0A4R2GLD9_9BACT</name>
<comment type="cofactor">
    <cofactor evidence="1">
        <name>pyridoxal 5'-phosphate</name>
        <dbReference type="ChEBI" id="CHEBI:597326"/>
    </cofactor>
</comment>
<evidence type="ECO:0000256" key="2">
    <source>
        <dbReference type="ARBA" id="ARBA00012224"/>
    </source>
</evidence>
<organism evidence="7 8">
    <name type="scientific">Natronoflexus pectinivorans</name>
    <dbReference type="NCBI Taxonomy" id="682526"/>
    <lineage>
        <taxon>Bacteria</taxon>
        <taxon>Pseudomonadati</taxon>
        <taxon>Bacteroidota</taxon>
        <taxon>Bacteroidia</taxon>
        <taxon>Marinilabiliales</taxon>
        <taxon>Marinilabiliaceae</taxon>
        <taxon>Natronoflexus</taxon>
    </lineage>
</organism>
<dbReference type="InterPro" id="IPR004839">
    <property type="entry name" value="Aminotransferase_I/II_large"/>
</dbReference>
<reference evidence="7 8" key="1">
    <citation type="submission" date="2019-03" db="EMBL/GenBank/DDBJ databases">
        <title>Genomic Encyclopedia of Type Strains, Phase IV (KMG-IV): sequencing the most valuable type-strain genomes for metagenomic binning, comparative biology and taxonomic classification.</title>
        <authorList>
            <person name="Goeker M."/>
        </authorList>
    </citation>
    <scope>NUCLEOTIDE SEQUENCE [LARGE SCALE GENOMIC DNA]</scope>
    <source>
        <strain evidence="7 8">DSM 24179</strain>
    </source>
</reference>
<evidence type="ECO:0000259" key="6">
    <source>
        <dbReference type="Pfam" id="PF00155"/>
    </source>
</evidence>
<dbReference type="InterPro" id="IPR027619">
    <property type="entry name" value="C-S_lyase_PatB-like"/>
</dbReference>
<evidence type="ECO:0000256" key="5">
    <source>
        <dbReference type="ARBA" id="ARBA00037974"/>
    </source>
</evidence>
<dbReference type="PANTHER" id="PTHR43525">
    <property type="entry name" value="PROTEIN MALY"/>
    <property type="match status" value="1"/>
</dbReference>
<dbReference type="InterPro" id="IPR015422">
    <property type="entry name" value="PyrdxlP-dep_Trfase_small"/>
</dbReference>
<evidence type="ECO:0000256" key="1">
    <source>
        <dbReference type="ARBA" id="ARBA00001933"/>
    </source>
</evidence>
<dbReference type="RefSeq" id="WP_132432920.1">
    <property type="nucleotide sequence ID" value="NZ_SLWK01000003.1"/>
</dbReference>
<keyword evidence="4 7" id="KW-0456">Lyase</keyword>
<proteinExistence type="inferred from homology"/>
<dbReference type="CDD" id="cd00609">
    <property type="entry name" value="AAT_like"/>
    <property type="match status" value="1"/>
</dbReference>
<dbReference type="PANTHER" id="PTHR43525:SF1">
    <property type="entry name" value="PROTEIN MALY"/>
    <property type="match status" value="1"/>
</dbReference>
<evidence type="ECO:0000313" key="8">
    <source>
        <dbReference type="Proteomes" id="UP000295221"/>
    </source>
</evidence>
<keyword evidence="8" id="KW-1185">Reference proteome</keyword>
<dbReference type="InterPro" id="IPR015424">
    <property type="entry name" value="PyrdxlP-dep_Trfase"/>
</dbReference>
<dbReference type="AlphaFoldDB" id="A0A4R2GLD9"/>
<dbReference type="NCBIfam" id="TIGR04350">
    <property type="entry name" value="C_S_lyase_PatB"/>
    <property type="match status" value="1"/>
</dbReference>
<comment type="caution">
    <text evidence="7">The sequence shown here is derived from an EMBL/GenBank/DDBJ whole genome shotgun (WGS) entry which is preliminary data.</text>
</comment>
<accession>A0A4R2GLD9</accession>
<protein>
    <recommendedName>
        <fullName evidence="2">cysteine-S-conjugate beta-lyase</fullName>
        <ecNumber evidence="2">4.4.1.13</ecNumber>
    </recommendedName>
</protein>
<dbReference type="Proteomes" id="UP000295221">
    <property type="component" value="Unassembled WGS sequence"/>
</dbReference>
<evidence type="ECO:0000313" key="7">
    <source>
        <dbReference type="EMBL" id="TCO09128.1"/>
    </source>
</evidence>
<dbReference type="OrthoDB" id="9802872at2"/>
<evidence type="ECO:0000256" key="4">
    <source>
        <dbReference type="ARBA" id="ARBA00023239"/>
    </source>
</evidence>
<gene>
    <name evidence="7" type="ORF">EV194_10339</name>
</gene>